<dbReference type="EMBL" id="JAYMGO010000007">
    <property type="protein sequence ID" value="KAL1271062.1"/>
    <property type="molecule type" value="Genomic_DNA"/>
</dbReference>
<protein>
    <submittedName>
        <fullName evidence="1">Uncharacterized protein</fullName>
    </submittedName>
</protein>
<sequence>MGVEGKDDVEHEAQGLLSCTNTLKRCLDIPVSERAEEEDGERQKPTLRVCVRFVNALIFPWNTNAELAMV</sequence>
<gene>
    <name evidence="1" type="ORF">QQF64_030078</name>
</gene>
<evidence type="ECO:0000313" key="2">
    <source>
        <dbReference type="Proteomes" id="UP001558613"/>
    </source>
</evidence>
<proteinExistence type="predicted"/>
<organism evidence="1 2">
    <name type="scientific">Cirrhinus molitorella</name>
    <name type="common">mud carp</name>
    <dbReference type="NCBI Taxonomy" id="172907"/>
    <lineage>
        <taxon>Eukaryota</taxon>
        <taxon>Metazoa</taxon>
        <taxon>Chordata</taxon>
        <taxon>Craniata</taxon>
        <taxon>Vertebrata</taxon>
        <taxon>Euteleostomi</taxon>
        <taxon>Actinopterygii</taxon>
        <taxon>Neopterygii</taxon>
        <taxon>Teleostei</taxon>
        <taxon>Ostariophysi</taxon>
        <taxon>Cypriniformes</taxon>
        <taxon>Cyprinidae</taxon>
        <taxon>Labeoninae</taxon>
        <taxon>Labeonini</taxon>
        <taxon>Cirrhinus</taxon>
    </lineage>
</organism>
<dbReference type="Proteomes" id="UP001558613">
    <property type="component" value="Unassembled WGS sequence"/>
</dbReference>
<evidence type="ECO:0000313" key="1">
    <source>
        <dbReference type="EMBL" id="KAL1271062.1"/>
    </source>
</evidence>
<comment type="caution">
    <text evidence="1">The sequence shown here is derived from an EMBL/GenBank/DDBJ whole genome shotgun (WGS) entry which is preliminary data.</text>
</comment>
<name>A0ABR3N2L9_9TELE</name>
<accession>A0ABR3N2L9</accession>
<keyword evidence="2" id="KW-1185">Reference proteome</keyword>
<reference evidence="1 2" key="1">
    <citation type="submission" date="2023-09" db="EMBL/GenBank/DDBJ databases">
        <authorList>
            <person name="Wang M."/>
        </authorList>
    </citation>
    <scope>NUCLEOTIDE SEQUENCE [LARGE SCALE GENOMIC DNA]</scope>
    <source>
        <strain evidence="1">GT-2023</strain>
        <tissue evidence="1">Liver</tissue>
    </source>
</reference>